<dbReference type="AlphaFoldDB" id="A0A6G1CBL6"/>
<feature type="domain" description="At1g61320/AtMIF1 LRR" evidence="2">
    <location>
        <begin position="327"/>
        <end position="430"/>
    </location>
</feature>
<organism evidence="3 4">
    <name type="scientific">Oryza meyeriana var. granulata</name>
    <dbReference type="NCBI Taxonomy" id="110450"/>
    <lineage>
        <taxon>Eukaryota</taxon>
        <taxon>Viridiplantae</taxon>
        <taxon>Streptophyta</taxon>
        <taxon>Embryophyta</taxon>
        <taxon>Tracheophyta</taxon>
        <taxon>Spermatophyta</taxon>
        <taxon>Magnoliopsida</taxon>
        <taxon>Liliopsida</taxon>
        <taxon>Poales</taxon>
        <taxon>Poaceae</taxon>
        <taxon>BOP clade</taxon>
        <taxon>Oryzoideae</taxon>
        <taxon>Oryzeae</taxon>
        <taxon>Oryzinae</taxon>
        <taxon>Oryza</taxon>
        <taxon>Oryza meyeriana</taxon>
    </lineage>
</organism>
<keyword evidence="4" id="KW-1185">Reference proteome</keyword>
<dbReference type="EMBL" id="SPHZ02000010">
    <property type="protein sequence ID" value="KAF0897023.1"/>
    <property type="molecule type" value="Genomic_DNA"/>
</dbReference>
<evidence type="ECO:0000313" key="4">
    <source>
        <dbReference type="Proteomes" id="UP000479710"/>
    </source>
</evidence>
<dbReference type="InterPro" id="IPR053772">
    <property type="entry name" value="At1g61320/At1g61330-like"/>
</dbReference>
<sequence length="473" mass="53421">MTMRDAARAASVSHCFLRSWRRHSNLDLDAKTLRATKPSHPIDHKAQMAEESATIEDQESSRTKRSRRTTMEFVARVDRIMRSHAGAGVRTFRLRPPLCSCIDSAILDHWIRAAIMPGIRVLELQELGMGYSFSCSLLSSDSSSSLTSLTLTGCRFRCDDDDGASVLLLTSLRSVYLRDVRVTDEELNTFLSRCPALKQMEISRCHGLVSLGVPHHLTQLKSIQVLHCDRLETIECDASKLVSLGYVGAHVGVVSLGRVRELEMLGSDEAPAMLCHAIAELPSVAPNLRSLFLSSYFELGMEENVRHEDYTLRDTDEGENSSQPQAKRRLHKLKKLKNVIISGFCSGKGMIELTRNILENAPSLNHMILDTTYGFHKNWLNSSKNHHRCMPLMTRNALMEAKKAMDDIRRHIIKGKVPSSDDRLKIIKPCRKCQTSDKKEDFKKTWLAVWDERNRRMSLGRCRSASQIAAFTI</sequence>
<dbReference type="InterPro" id="IPR032675">
    <property type="entry name" value="LRR_dom_sf"/>
</dbReference>
<dbReference type="PANTHER" id="PTHR34145:SF14">
    <property type="entry name" value="EXPRESSED PROTEIN"/>
    <property type="match status" value="1"/>
</dbReference>
<dbReference type="PANTHER" id="PTHR34145">
    <property type="entry name" value="OS02G0105600 PROTEIN"/>
    <property type="match status" value="1"/>
</dbReference>
<evidence type="ECO:0000313" key="3">
    <source>
        <dbReference type="EMBL" id="KAF0897023.1"/>
    </source>
</evidence>
<reference evidence="3 4" key="1">
    <citation type="submission" date="2019-11" db="EMBL/GenBank/DDBJ databases">
        <title>Whole genome sequence of Oryza granulata.</title>
        <authorList>
            <person name="Li W."/>
        </authorList>
    </citation>
    <scope>NUCLEOTIDE SEQUENCE [LARGE SCALE GENOMIC DNA]</scope>
    <source>
        <strain evidence="4">cv. Menghai</strain>
        <tissue evidence="3">Leaf</tissue>
    </source>
</reference>
<dbReference type="SUPFAM" id="SSF52047">
    <property type="entry name" value="RNI-like"/>
    <property type="match status" value="1"/>
</dbReference>
<dbReference type="OrthoDB" id="663101at2759"/>
<gene>
    <name evidence="3" type="ORF">E2562_031323</name>
</gene>
<accession>A0A6G1CBL6</accession>
<evidence type="ECO:0000259" key="2">
    <source>
        <dbReference type="Pfam" id="PF23622"/>
    </source>
</evidence>
<dbReference type="Proteomes" id="UP000479710">
    <property type="component" value="Unassembled WGS sequence"/>
</dbReference>
<comment type="caution">
    <text evidence="3">The sequence shown here is derived from an EMBL/GenBank/DDBJ whole genome shotgun (WGS) entry which is preliminary data.</text>
</comment>
<dbReference type="InterPro" id="IPR055357">
    <property type="entry name" value="LRR_At1g61320_AtMIF1"/>
</dbReference>
<feature type="domain" description="At1g61320/AtMIF1 LRR" evidence="2">
    <location>
        <begin position="80"/>
        <end position="299"/>
    </location>
</feature>
<feature type="region of interest" description="Disordered" evidence="1">
    <location>
        <begin position="37"/>
        <end position="68"/>
    </location>
</feature>
<proteinExistence type="predicted"/>
<evidence type="ECO:0000256" key="1">
    <source>
        <dbReference type="SAM" id="MobiDB-lite"/>
    </source>
</evidence>
<dbReference type="Gene3D" id="3.80.10.10">
    <property type="entry name" value="Ribonuclease Inhibitor"/>
    <property type="match status" value="1"/>
</dbReference>
<dbReference type="Pfam" id="PF23622">
    <property type="entry name" value="LRR_At1g61320_AtMIF1"/>
    <property type="match status" value="2"/>
</dbReference>
<name>A0A6G1CBL6_9ORYZ</name>
<protein>
    <recommendedName>
        <fullName evidence="2">At1g61320/AtMIF1 LRR domain-containing protein</fullName>
    </recommendedName>
</protein>